<dbReference type="InterPro" id="IPR001199">
    <property type="entry name" value="Cyt_B5-like_heme/steroid-bd"/>
</dbReference>
<sequence length="503" mass="53642">MSGEARRAVTVEEILRHNSQSSCWLVVDGKVWDLTSFAPQHPGGGAIIWQHAGRDASASYNSIHAPSVLASNLDASCYKGELDASTVTAEWAAQTANDSDNNNNNNNNNNNDSDRKPPLASVISAQDFEDAAAASASAKAWAFYSSADTDCVTRDANRRDFSRIRLRPRLMRDVKAVSTATTILGERAGLPVFVSPAAMARMVHPDGEKGIARGCVAQRVPQCISTNASFPIAEIVASLYVNKDRAASAALLRHVRSLGVRTVFVTIDAPQPGKREADERVRADTTLASPMSGARAANDSRGGGMGRLMGGYIAADFTLAELGWLRSHWPGGRVVVKGVQSWEDAALCFQAGVDGVLLSNHGGRNLDTAPSSVLTLLECQANCPEIFARPGFEVLVDGGIRRGADVLKCLCLGATAVGLGRPFLYANCYGSEGVAHLVDIIRGELETAMALVGITDLAQCGPEYVSTLELDGMVVRGREHPYAKGRRGGGPGYLWNISMYMHI</sequence>
<dbReference type="Gene3D" id="3.20.20.70">
    <property type="entry name" value="Aldolase class I"/>
    <property type="match status" value="1"/>
</dbReference>
<comment type="caution">
    <text evidence="6">The sequence shown here is derived from an EMBL/GenBank/DDBJ whole genome shotgun (WGS) entry which is preliminary data.</text>
</comment>
<dbReference type="Gene3D" id="3.10.120.10">
    <property type="entry name" value="Cytochrome b5-like heme/steroid binding domain"/>
    <property type="match status" value="1"/>
</dbReference>
<dbReference type="PROSITE" id="PS50255">
    <property type="entry name" value="CYTOCHROME_B5_2"/>
    <property type="match status" value="1"/>
</dbReference>
<dbReference type="InterPro" id="IPR036400">
    <property type="entry name" value="Cyt_B5-like_heme/steroid_sf"/>
</dbReference>
<dbReference type="EMBL" id="MU003866">
    <property type="protein sequence ID" value="KAF2716632.1"/>
    <property type="molecule type" value="Genomic_DNA"/>
</dbReference>
<gene>
    <name evidence="6" type="ORF">K431DRAFT_341837</name>
</gene>
<protein>
    <recommendedName>
        <fullName evidence="8">Cytochrome b2</fullName>
    </recommendedName>
</protein>
<name>A0A9P4Q238_9PEZI</name>
<dbReference type="InterPro" id="IPR013785">
    <property type="entry name" value="Aldolase_TIM"/>
</dbReference>
<dbReference type="SUPFAM" id="SSF55856">
    <property type="entry name" value="Cytochrome b5-like heme/steroid binding domain"/>
    <property type="match status" value="1"/>
</dbReference>
<dbReference type="Proteomes" id="UP000799441">
    <property type="component" value="Unassembled WGS sequence"/>
</dbReference>
<organism evidence="6 7">
    <name type="scientific">Polychaeton citri CBS 116435</name>
    <dbReference type="NCBI Taxonomy" id="1314669"/>
    <lineage>
        <taxon>Eukaryota</taxon>
        <taxon>Fungi</taxon>
        <taxon>Dikarya</taxon>
        <taxon>Ascomycota</taxon>
        <taxon>Pezizomycotina</taxon>
        <taxon>Dothideomycetes</taxon>
        <taxon>Dothideomycetidae</taxon>
        <taxon>Capnodiales</taxon>
        <taxon>Capnodiaceae</taxon>
        <taxon>Polychaeton</taxon>
    </lineage>
</organism>
<evidence type="ECO:0008006" key="8">
    <source>
        <dbReference type="Google" id="ProtNLM"/>
    </source>
</evidence>
<dbReference type="SMART" id="SM01117">
    <property type="entry name" value="Cyt-b5"/>
    <property type="match status" value="1"/>
</dbReference>
<evidence type="ECO:0000259" key="5">
    <source>
        <dbReference type="PROSITE" id="PS51349"/>
    </source>
</evidence>
<reference evidence="6" key="1">
    <citation type="journal article" date="2020" name="Stud. Mycol.">
        <title>101 Dothideomycetes genomes: a test case for predicting lifestyles and emergence of pathogens.</title>
        <authorList>
            <person name="Haridas S."/>
            <person name="Albert R."/>
            <person name="Binder M."/>
            <person name="Bloem J."/>
            <person name="Labutti K."/>
            <person name="Salamov A."/>
            <person name="Andreopoulos B."/>
            <person name="Baker S."/>
            <person name="Barry K."/>
            <person name="Bills G."/>
            <person name="Bluhm B."/>
            <person name="Cannon C."/>
            <person name="Castanera R."/>
            <person name="Culley D."/>
            <person name="Daum C."/>
            <person name="Ezra D."/>
            <person name="Gonzalez J."/>
            <person name="Henrissat B."/>
            <person name="Kuo A."/>
            <person name="Liang C."/>
            <person name="Lipzen A."/>
            <person name="Lutzoni F."/>
            <person name="Magnuson J."/>
            <person name="Mondo S."/>
            <person name="Nolan M."/>
            <person name="Ohm R."/>
            <person name="Pangilinan J."/>
            <person name="Park H.-J."/>
            <person name="Ramirez L."/>
            <person name="Alfaro M."/>
            <person name="Sun H."/>
            <person name="Tritt A."/>
            <person name="Yoshinaga Y."/>
            <person name="Zwiers L.-H."/>
            <person name="Turgeon B."/>
            <person name="Goodwin S."/>
            <person name="Spatafora J."/>
            <person name="Crous P."/>
            <person name="Grigoriev I."/>
        </authorList>
    </citation>
    <scope>NUCLEOTIDE SEQUENCE</scope>
    <source>
        <strain evidence="6">CBS 116435</strain>
    </source>
</reference>
<dbReference type="AlphaFoldDB" id="A0A9P4Q238"/>
<dbReference type="InterPro" id="IPR000262">
    <property type="entry name" value="FMN-dep_DH"/>
</dbReference>
<keyword evidence="2" id="KW-0560">Oxidoreductase</keyword>
<feature type="region of interest" description="Disordered" evidence="3">
    <location>
        <begin position="95"/>
        <end position="118"/>
    </location>
</feature>
<dbReference type="Pfam" id="PF01070">
    <property type="entry name" value="FMN_dh"/>
    <property type="match status" value="1"/>
</dbReference>
<feature type="domain" description="FMN hydroxy acid dehydrogenase" evidence="5">
    <location>
        <begin position="117"/>
        <end position="470"/>
    </location>
</feature>
<evidence type="ECO:0000259" key="4">
    <source>
        <dbReference type="PROSITE" id="PS50255"/>
    </source>
</evidence>
<dbReference type="PANTHER" id="PTHR10578">
    <property type="entry name" value="S -2-HYDROXY-ACID OXIDASE-RELATED"/>
    <property type="match status" value="1"/>
</dbReference>
<evidence type="ECO:0000256" key="2">
    <source>
        <dbReference type="ARBA" id="ARBA00023002"/>
    </source>
</evidence>
<evidence type="ECO:0000313" key="6">
    <source>
        <dbReference type="EMBL" id="KAF2716632.1"/>
    </source>
</evidence>
<keyword evidence="7" id="KW-1185">Reference proteome</keyword>
<evidence type="ECO:0000256" key="1">
    <source>
        <dbReference type="ARBA" id="ARBA00001917"/>
    </source>
</evidence>
<accession>A0A9P4Q238</accession>
<dbReference type="OrthoDB" id="1925334at2759"/>
<proteinExistence type="predicted"/>
<feature type="domain" description="Cytochrome b5 heme-binding" evidence="4">
    <location>
        <begin position="6"/>
        <end position="83"/>
    </location>
</feature>
<dbReference type="SUPFAM" id="SSF51395">
    <property type="entry name" value="FMN-linked oxidoreductases"/>
    <property type="match status" value="1"/>
</dbReference>
<comment type="cofactor">
    <cofactor evidence="1">
        <name>FMN</name>
        <dbReference type="ChEBI" id="CHEBI:58210"/>
    </cofactor>
</comment>
<dbReference type="PROSITE" id="PS51349">
    <property type="entry name" value="FMN_HYDROXY_ACID_DH_2"/>
    <property type="match status" value="1"/>
</dbReference>
<dbReference type="InterPro" id="IPR037396">
    <property type="entry name" value="FMN_HAD"/>
</dbReference>
<dbReference type="PANTHER" id="PTHR10578:SF104">
    <property type="entry name" value="CYTOCHROME B2, MITOCHONDRIAL-RELATED"/>
    <property type="match status" value="1"/>
</dbReference>
<dbReference type="GO" id="GO:0016491">
    <property type="term" value="F:oxidoreductase activity"/>
    <property type="evidence" value="ECO:0007669"/>
    <property type="project" value="UniProtKB-KW"/>
</dbReference>
<feature type="compositionally biased region" description="Low complexity" evidence="3">
    <location>
        <begin position="97"/>
        <end position="111"/>
    </location>
</feature>
<evidence type="ECO:0000313" key="7">
    <source>
        <dbReference type="Proteomes" id="UP000799441"/>
    </source>
</evidence>
<evidence type="ECO:0000256" key="3">
    <source>
        <dbReference type="SAM" id="MobiDB-lite"/>
    </source>
</evidence>
<dbReference type="Pfam" id="PF00173">
    <property type="entry name" value="Cyt-b5"/>
    <property type="match status" value="1"/>
</dbReference>